<gene>
    <name evidence="9" type="ORF">LKD71_13285</name>
</gene>
<keyword evidence="2 7" id="KW-0813">Transport</keyword>
<name>A0AAE3DUH2_9FIRM</name>
<keyword evidence="6 7" id="KW-0472">Membrane</keyword>
<evidence type="ECO:0000256" key="2">
    <source>
        <dbReference type="ARBA" id="ARBA00022448"/>
    </source>
</evidence>
<protein>
    <submittedName>
        <fullName evidence="9">Sugar ABC transporter permease</fullName>
    </submittedName>
</protein>
<organism evidence="9 10">
    <name type="scientific">Fusicatenibacter faecihominis</name>
    <dbReference type="NCBI Taxonomy" id="2881276"/>
    <lineage>
        <taxon>Bacteria</taxon>
        <taxon>Bacillati</taxon>
        <taxon>Bacillota</taxon>
        <taxon>Clostridia</taxon>
        <taxon>Lachnospirales</taxon>
        <taxon>Lachnospiraceae</taxon>
        <taxon>Fusicatenibacter</taxon>
    </lineage>
</organism>
<feature type="transmembrane region" description="Helical" evidence="7">
    <location>
        <begin position="33"/>
        <end position="58"/>
    </location>
</feature>
<comment type="similarity">
    <text evidence="7">Belongs to the binding-protein-dependent transport system permease family.</text>
</comment>
<dbReference type="GO" id="GO:0005886">
    <property type="term" value="C:plasma membrane"/>
    <property type="evidence" value="ECO:0007669"/>
    <property type="project" value="UniProtKB-SubCell"/>
</dbReference>
<dbReference type="PROSITE" id="PS50928">
    <property type="entry name" value="ABC_TM1"/>
    <property type="match status" value="1"/>
</dbReference>
<reference evidence="9 10" key="1">
    <citation type="submission" date="2021-10" db="EMBL/GenBank/DDBJ databases">
        <title>Anaerobic single-cell dispensing facilitates the cultivation of human gut bacteria.</title>
        <authorList>
            <person name="Afrizal A."/>
        </authorList>
    </citation>
    <scope>NUCLEOTIDE SEQUENCE [LARGE SCALE GENOMIC DNA]</scope>
    <source>
        <strain evidence="9 10">CLA-AA-H277</strain>
    </source>
</reference>
<accession>A0AAE3DUH2</accession>
<keyword evidence="5 7" id="KW-1133">Transmembrane helix</keyword>
<keyword evidence="4 7" id="KW-0812">Transmembrane</keyword>
<evidence type="ECO:0000256" key="1">
    <source>
        <dbReference type="ARBA" id="ARBA00004651"/>
    </source>
</evidence>
<evidence type="ECO:0000256" key="6">
    <source>
        <dbReference type="ARBA" id="ARBA00023136"/>
    </source>
</evidence>
<evidence type="ECO:0000256" key="5">
    <source>
        <dbReference type="ARBA" id="ARBA00022989"/>
    </source>
</evidence>
<sequence>MDEILPCLAKTGVDTMSGMKNRVSILEKRERKYFYLFISPWLIGFFCLTVGPMIYSFYCALCDWDGMSAPVFKGVQNYSRTIFSNQDFKRALTNTCVYAVFSVPTSIIFALFLAFLLNKEHRGAGIFQALFYFPSVAAGTAVYMVWIWLFNSETGVFNYLLSLIGIEGPRWLTSTEWAMPSLIIMNLTFCGQAMLIFLAGLKQVPLTYYEAAEIDGASEWDKFIKITVPMISPVVLLNTVMGLISAFQIFNQPFIMTEGGPMKATYTYGMLIYNTGFLFFKFGEAAAQSWILCLLLVVLTVIVMKLMNRKVVYDR</sequence>
<feature type="transmembrane region" description="Helical" evidence="7">
    <location>
        <begin position="129"/>
        <end position="150"/>
    </location>
</feature>
<dbReference type="InterPro" id="IPR051393">
    <property type="entry name" value="ABC_transporter_permease"/>
</dbReference>
<dbReference type="SUPFAM" id="SSF161098">
    <property type="entry name" value="MetI-like"/>
    <property type="match status" value="1"/>
</dbReference>
<dbReference type="Pfam" id="PF00528">
    <property type="entry name" value="BPD_transp_1"/>
    <property type="match status" value="1"/>
</dbReference>
<dbReference type="PANTHER" id="PTHR30193">
    <property type="entry name" value="ABC TRANSPORTER PERMEASE PROTEIN"/>
    <property type="match status" value="1"/>
</dbReference>
<dbReference type="EMBL" id="JAJEPR010000027">
    <property type="protein sequence ID" value="MCC2190759.1"/>
    <property type="molecule type" value="Genomic_DNA"/>
</dbReference>
<dbReference type="CDD" id="cd06261">
    <property type="entry name" value="TM_PBP2"/>
    <property type="match status" value="1"/>
</dbReference>
<dbReference type="PANTHER" id="PTHR30193:SF1">
    <property type="entry name" value="ABC TRANSPORTER PERMEASE PROTEIN YESP-RELATED"/>
    <property type="match status" value="1"/>
</dbReference>
<proteinExistence type="inferred from homology"/>
<dbReference type="GO" id="GO:0055085">
    <property type="term" value="P:transmembrane transport"/>
    <property type="evidence" value="ECO:0007669"/>
    <property type="project" value="InterPro"/>
</dbReference>
<dbReference type="Proteomes" id="UP001197875">
    <property type="component" value="Unassembled WGS sequence"/>
</dbReference>
<dbReference type="InterPro" id="IPR000515">
    <property type="entry name" value="MetI-like"/>
</dbReference>
<feature type="transmembrane region" description="Helical" evidence="7">
    <location>
        <begin position="289"/>
        <end position="307"/>
    </location>
</feature>
<dbReference type="Gene3D" id="1.10.3720.10">
    <property type="entry name" value="MetI-like"/>
    <property type="match status" value="1"/>
</dbReference>
<feature type="transmembrane region" description="Helical" evidence="7">
    <location>
        <begin position="184"/>
        <end position="203"/>
    </location>
</feature>
<keyword evidence="3" id="KW-1003">Cell membrane</keyword>
<comment type="caution">
    <text evidence="9">The sequence shown here is derived from an EMBL/GenBank/DDBJ whole genome shotgun (WGS) entry which is preliminary data.</text>
</comment>
<evidence type="ECO:0000256" key="7">
    <source>
        <dbReference type="RuleBase" id="RU363032"/>
    </source>
</evidence>
<evidence type="ECO:0000256" key="3">
    <source>
        <dbReference type="ARBA" id="ARBA00022475"/>
    </source>
</evidence>
<feature type="domain" description="ABC transmembrane type-1" evidence="8">
    <location>
        <begin position="92"/>
        <end position="303"/>
    </location>
</feature>
<dbReference type="InterPro" id="IPR035906">
    <property type="entry name" value="MetI-like_sf"/>
</dbReference>
<dbReference type="RefSeq" id="WP_227615837.1">
    <property type="nucleotide sequence ID" value="NZ_JAJEPR010000027.1"/>
</dbReference>
<evidence type="ECO:0000259" key="8">
    <source>
        <dbReference type="PROSITE" id="PS50928"/>
    </source>
</evidence>
<feature type="transmembrane region" description="Helical" evidence="7">
    <location>
        <begin position="97"/>
        <end position="117"/>
    </location>
</feature>
<evidence type="ECO:0000256" key="4">
    <source>
        <dbReference type="ARBA" id="ARBA00022692"/>
    </source>
</evidence>
<evidence type="ECO:0000313" key="10">
    <source>
        <dbReference type="Proteomes" id="UP001197875"/>
    </source>
</evidence>
<comment type="subcellular location">
    <subcellularLocation>
        <location evidence="1 7">Cell membrane</location>
        <topology evidence="1 7">Multi-pass membrane protein</topology>
    </subcellularLocation>
</comment>
<evidence type="ECO:0000313" key="9">
    <source>
        <dbReference type="EMBL" id="MCC2190759.1"/>
    </source>
</evidence>
<dbReference type="AlphaFoldDB" id="A0AAE3DUH2"/>
<keyword evidence="10" id="KW-1185">Reference proteome</keyword>